<reference evidence="2 3" key="1">
    <citation type="submission" date="2011-12" db="EMBL/GenBank/DDBJ databases">
        <authorList>
            <person name="Kriszt B."/>
            <person name="Tancsics A."/>
            <person name="Cserhati M."/>
            <person name="Toth A."/>
            <person name="Nagy I."/>
            <person name="Horvath B."/>
            <person name="Tamura T."/>
            <person name="Kukolya J."/>
            <person name="Szoboszlay S."/>
        </authorList>
    </citation>
    <scope>NUCLEOTIDE SEQUENCE [LARGE SCALE GENOMIC DNA]</scope>
    <source>
        <strain evidence="2 3">AK37</strain>
    </source>
</reference>
<dbReference type="Proteomes" id="UP000005064">
    <property type="component" value="Unassembled WGS sequence"/>
</dbReference>
<proteinExistence type="predicted"/>
<evidence type="ECO:0000313" key="3">
    <source>
        <dbReference type="Proteomes" id="UP000005064"/>
    </source>
</evidence>
<protein>
    <submittedName>
        <fullName evidence="2">Uncharacterized protein</fullName>
    </submittedName>
</protein>
<feature type="region of interest" description="Disordered" evidence="1">
    <location>
        <begin position="1"/>
        <end position="77"/>
    </location>
</feature>
<dbReference type="RefSeq" id="WP_006550298.1">
    <property type="nucleotide sequence ID" value="NZ_AHBW01000026.1"/>
</dbReference>
<evidence type="ECO:0000313" key="2">
    <source>
        <dbReference type="EMBL" id="EHK86383.1"/>
    </source>
</evidence>
<evidence type="ECO:0000256" key="1">
    <source>
        <dbReference type="SAM" id="MobiDB-lite"/>
    </source>
</evidence>
<sequence>MPKVHDDDFEDEIYDDVEVIDADEYDDDPEPEVIEPPRPNREQRRKKKRSATTIPDTAPRPRDRQPKRSTQQSEAEDVEIILTLWDEELRIDRSAMAVSWDFQEGAVNKNPLQMVKGLLGQKQFGWFCIKARQEGLSPFEAANKVMELFAEEGGFESVGNS</sequence>
<organism evidence="2 3">
    <name type="scientific">Rhodococcus pyridinivorans AK37</name>
    <dbReference type="NCBI Taxonomy" id="1114960"/>
    <lineage>
        <taxon>Bacteria</taxon>
        <taxon>Bacillati</taxon>
        <taxon>Actinomycetota</taxon>
        <taxon>Actinomycetes</taxon>
        <taxon>Mycobacteriales</taxon>
        <taxon>Nocardiaceae</taxon>
        <taxon>Rhodococcus</taxon>
    </lineage>
</organism>
<feature type="compositionally biased region" description="Acidic residues" evidence="1">
    <location>
        <begin position="7"/>
        <end position="33"/>
    </location>
</feature>
<comment type="caution">
    <text evidence="2">The sequence shown here is derived from an EMBL/GenBank/DDBJ whole genome shotgun (WGS) entry which is preliminary data.</text>
</comment>
<dbReference type="PATRIC" id="fig|1114960.4.peg.288"/>
<dbReference type="EMBL" id="AHBW01000026">
    <property type="protein sequence ID" value="EHK86383.1"/>
    <property type="molecule type" value="Genomic_DNA"/>
</dbReference>
<dbReference type="AlphaFoldDB" id="H0JL48"/>
<gene>
    <name evidence="2" type="ORF">AK37_01507</name>
</gene>
<name>H0JL48_9NOCA</name>
<accession>H0JL48</accession>